<dbReference type="InterPro" id="IPR050958">
    <property type="entry name" value="Cell_Adh-Cytoskel_Orgn"/>
</dbReference>
<dbReference type="OrthoDB" id="5982258at2759"/>
<dbReference type="PANTHER" id="PTHR45080">
    <property type="entry name" value="CONTACTIN 5"/>
    <property type="match status" value="1"/>
</dbReference>
<accession>A0A7R9PWK3</accession>
<evidence type="ECO:0000313" key="6">
    <source>
        <dbReference type="Proteomes" id="UP000759131"/>
    </source>
</evidence>
<dbReference type="Pfam" id="PF07679">
    <property type="entry name" value="I-set"/>
    <property type="match status" value="1"/>
</dbReference>
<keyword evidence="2" id="KW-1015">Disulfide bond</keyword>
<feature type="domain" description="Ig-like" evidence="4">
    <location>
        <begin position="205"/>
        <end position="279"/>
    </location>
</feature>
<dbReference type="SMART" id="SM00408">
    <property type="entry name" value="IGc2"/>
    <property type="match status" value="2"/>
</dbReference>
<name>A0A7R9PWK3_9ACAR</name>
<dbReference type="InterPro" id="IPR013783">
    <property type="entry name" value="Ig-like_fold"/>
</dbReference>
<feature type="domain" description="Ig-like" evidence="4">
    <location>
        <begin position="4"/>
        <end position="94"/>
    </location>
</feature>
<feature type="domain" description="Ig-like" evidence="4">
    <location>
        <begin position="116"/>
        <end position="199"/>
    </location>
</feature>
<dbReference type="GO" id="GO:0007156">
    <property type="term" value="P:homophilic cell adhesion via plasma membrane adhesion molecules"/>
    <property type="evidence" value="ECO:0007669"/>
    <property type="project" value="TreeGrafter"/>
</dbReference>
<dbReference type="SUPFAM" id="SSF48726">
    <property type="entry name" value="Immunoglobulin"/>
    <property type="match status" value="3"/>
</dbReference>
<evidence type="ECO:0000256" key="2">
    <source>
        <dbReference type="ARBA" id="ARBA00023157"/>
    </source>
</evidence>
<evidence type="ECO:0000259" key="4">
    <source>
        <dbReference type="PROSITE" id="PS50835"/>
    </source>
</evidence>
<dbReference type="GO" id="GO:0043025">
    <property type="term" value="C:neuronal cell body"/>
    <property type="evidence" value="ECO:0007669"/>
    <property type="project" value="TreeGrafter"/>
</dbReference>
<keyword evidence="1" id="KW-0732">Signal</keyword>
<dbReference type="PANTHER" id="PTHR45080:SF8">
    <property type="entry name" value="IG-LIKE DOMAIN-CONTAINING PROTEIN"/>
    <property type="match status" value="1"/>
</dbReference>
<dbReference type="FunFam" id="2.60.40.10:FF:000324">
    <property type="entry name" value="Down syndrome cell adhesion molecule, isoform D"/>
    <property type="match status" value="1"/>
</dbReference>
<dbReference type="EMBL" id="CAJPIZ010001661">
    <property type="protein sequence ID" value="CAG2103860.1"/>
    <property type="molecule type" value="Genomic_DNA"/>
</dbReference>
<dbReference type="InterPro" id="IPR003599">
    <property type="entry name" value="Ig_sub"/>
</dbReference>
<dbReference type="PROSITE" id="PS50835">
    <property type="entry name" value="IG_LIKE"/>
    <property type="match status" value="3"/>
</dbReference>
<keyword evidence="6" id="KW-1185">Reference proteome</keyword>
<dbReference type="InterPro" id="IPR036179">
    <property type="entry name" value="Ig-like_dom_sf"/>
</dbReference>
<dbReference type="SMART" id="SM00409">
    <property type="entry name" value="IG"/>
    <property type="match status" value="2"/>
</dbReference>
<protein>
    <recommendedName>
        <fullName evidence="4">Ig-like domain-containing protein</fullName>
    </recommendedName>
</protein>
<proteinExistence type="predicted"/>
<dbReference type="Pfam" id="PF13927">
    <property type="entry name" value="Ig_3"/>
    <property type="match status" value="1"/>
</dbReference>
<sequence length="279" mass="30837">MYQPHGTIAPRIWSHSQVKCFERDLCELPCVAQSWPPPKYRWYKEDESSLSGVVMGTHVQQFDGTLMISEVWPSDAGKWVCVANNTLGEEKVIIKLVVISTIGVHLEPQRLVVDVGKSATFNCTVRGGPINLPLVWLKDGILLITDPFSGGVGLNLDDRIRLIDSNVLYIRSVIREDSGSYQCLAESEYDSSQATAELKLGDIAPVIVDTFKDIIVESSTSLSLRCSASATPLPQIKWYLDDWPVPSFARFRAGDYVTPDAKVVSYVNISSTRVVDGGE</sequence>
<dbReference type="InterPro" id="IPR013098">
    <property type="entry name" value="Ig_I-set"/>
</dbReference>
<evidence type="ECO:0000256" key="1">
    <source>
        <dbReference type="ARBA" id="ARBA00022729"/>
    </source>
</evidence>
<organism evidence="5">
    <name type="scientific">Medioppia subpectinata</name>
    <dbReference type="NCBI Taxonomy" id="1979941"/>
    <lineage>
        <taxon>Eukaryota</taxon>
        <taxon>Metazoa</taxon>
        <taxon>Ecdysozoa</taxon>
        <taxon>Arthropoda</taxon>
        <taxon>Chelicerata</taxon>
        <taxon>Arachnida</taxon>
        <taxon>Acari</taxon>
        <taxon>Acariformes</taxon>
        <taxon>Sarcoptiformes</taxon>
        <taxon>Oribatida</taxon>
        <taxon>Brachypylina</taxon>
        <taxon>Oppioidea</taxon>
        <taxon>Oppiidae</taxon>
        <taxon>Medioppia</taxon>
    </lineage>
</organism>
<evidence type="ECO:0000256" key="3">
    <source>
        <dbReference type="ARBA" id="ARBA00023319"/>
    </source>
</evidence>
<dbReference type="InterPro" id="IPR003598">
    <property type="entry name" value="Ig_sub2"/>
</dbReference>
<keyword evidence="3" id="KW-0393">Immunoglobulin domain</keyword>
<dbReference type="AlphaFoldDB" id="A0A7R9PWK3"/>
<dbReference type="GO" id="GO:0008046">
    <property type="term" value="F:axon guidance receptor activity"/>
    <property type="evidence" value="ECO:0007669"/>
    <property type="project" value="TreeGrafter"/>
</dbReference>
<dbReference type="Gene3D" id="2.60.40.10">
    <property type="entry name" value="Immunoglobulins"/>
    <property type="match status" value="3"/>
</dbReference>
<evidence type="ECO:0000313" key="5">
    <source>
        <dbReference type="EMBL" id="CAD7623430.1"/>
    </source>
</evidence>
<dbReference type="GO" id="GO:0030424">
    <property type="term" value="C:axon"/>
    <property type="evidence" value="ECO:0007669"/>
    <property type="project" value="TreeGrafter"/>
</dbReference>
<feature type="non-terminal residue" evidence="5">
    <location>
        <position position="279"/>
    </location>
</feature>
<dbReference type="InterPro" id="IPR007110">
    <property type="entry name" value="Ig-like_dom"/>
</dbReference>
<dbReference type="GO" id="GO:0005886">
    <property type="term" value="C:plasma membrane"/>
    <property type="evidence" value="ECO:0007669"/>
    <property type="project" value="TreeGrafter"/>
</dbReference>
<dbReference type="GO" id="GO:0050808">
    <property type="term" value="P:synapse organization"/>
    <property type="evidence" value="ECO:0007669"/>
    <property type="project" value="TreeGrafter"/>
</dbReference>
<gene>
    <name evidence="5" type="ORF">OSB1V03_LOCUS3886</name>
</gene>
<dbReference type="EMBL" id="OC856236">
    <property type="protein sequence ID" value="CAD7623430.1"/>
    <property type="molecule type" value="Genomic_DNA"/>
</dbReference>
<dbReference type="Proteomes" id="UP000759131">
    <property type="component" value="Unassembled WGS sequence"/>
</dbReference>
<reference evidence="5" key="1">
    <citation type="submission" date="2020-11" db="EMBL/GenBank/DDBJ databases">
        <authorList>
            <person name="Tran Van P."/>
        </authorList>
    </citation>
    <scope>NUCLEOTIDE SEQUENCE</scope>
</reference>